<name>A0AAD4ILV6_PERFH</name>
<proteinExistence type="inferred from homology"/>
<dbReference type="EMBL" id="SDAM02029679">
    <property type="protein sequence ID" value="KAH6754942.1"/>
    <property type="molecule type" value="Genomic_DNA"/>
</dbReference>
<feature type="domain" description="SIAH-type" evidence="13">
    <location>
        <begin position="207"/>
        <end position="265"/>
    </location>
</feature>
<dbReference type="PROSITE" id="PS51081">
    <property type="entry name" value="ZF_SIAH"/>
    <property type="match status" value="1"/>
</dbReference>
<evidence type="ECO:0000256" key="6">
    <source>
        <dbReference type="ARBA" id="ARBA00022723"/>
    </source>
</evidence>
<feature type="compositionally biased region" description="Acidic residues" evidence="12">
    <location>
        <begin position="87"/>
        <end position="102"/>
    </location>
</feature>
<evidence type="ECO:0000313" key="15">
    <source>
        <dbReference type="Proteomes" id="UP001190926"/>
    </source>
</evidence>
<evidence type="ECO:0000256" key="4">
    <source>
        <dbReference type="ARBA" id="ARBA00012483"/>
    </source>
</evidence>
<evidence type="ECO:0000256" key="2">
    <source>
        <dbReference type="ARBA" id="ARBA00004906"/>
    </source>
</evidence>
<feature type="region of interest" description="Disordered" evidence="12">
    <location>
        <begin position="1"/>
        <end position="142"/>
    </location>
</feature>
<dbReference type="InterPro" id="IPR013010">
    <property type="entry name" value="Znf_SIAH"/>
</dbReference>
<dbReference type="InterPro" id="IPR013083">
    <property type="entry name" value="Znf_RING/FYVE/PHD"/>
</dbReference>
<keyword evidence="8" id="KW-0833">Ubl conjugation pathway</keyword>
<evidence type="ECO:0000256" key="5">
    <source>
        <dbReference type="ARBA" id="ARBA00022679"/>
    </source>
</evidence>
<dbReference type="Pfam" id="PF21362">
    <property type="entry name" value="Sina_RING"/>
    <property type="match status" value="1"/>
</dbReference>
<evidence type="ECO:0000256" key="9">
    <source>
        <dbReference type="ARBA" id="ARBA00022833"/>
    </source>
</evidence>
<comment type="caution">
    <text evidence="14">The sequence shown here is derived from an EMBL/GenBank/DDBJ whole genome shotgun (WGS) entry which is preliminary data.</text>
</comment>
<dbReference type="Proteomes" id="UP001190926">
    <property type="component" value="Unassembled WGS sequence"/>
</dbReference>
<dbReference type="Pfam" id="PF21361">
    <property type="entry name" value="Sina_ZnF"/>
    <property type="match status" value="1"/>
</dbReference>
<evidence type="ECO:0000256" key="10">
    <source>
        <dbReference type="ARBA" id="ARBA00024004"/>
    </source>
</evidence>
<comment type="pathway">
    <text evidence="2">Protein modification; protein ubiquitination.</text>
</comment>
<dbReference type="Gene3D" id="3.30.40.10">
    <property type="entry name" value="Zinc/RING finger domain, C3HC4 (zinc finger)"/>
    <property type="match status" value="1"/>
</dbReference>
<protein>
    <recommendedName>
        <fullName evidence="4">RING-type E3 ubiquitin transferase</fullName>
        <ecNumber evidence="4">2.3.2.27</ecNumber>
    </recommendedName>
</protein>
<evidence type="ECO:0000259" key="13">
    <source>
        <dbReference type="PROSITE" id="PS51081"/>
    </source>
</evidence>
<evidence type="ECO:0000256" key="8">
    <source>
        <dbReference type="ARBA" id="ARBA00022786"/>
    </source>
</evidence>
<evidence type="ECO:0000256" key="11">
    <source>
        <dbReference type="PROSITE-ProRule" id="PRU00455"/>
    </source>
</evidence>
<comment type="function">
    <text evidence="10">E3 ubiquitin-protein ligase that mediates ubiquitination and subsequent proteasomal degradation of target proteins. E3 ubiquitin ligases accept ubiquitin from an E2 ubiquitin-conjugating enzyme in the form of a thioester and then directly transfers the ubiquitin to targeted substrates. It probably triggers the ubiquitin-mediated degradation of different substrates.</text>
</comment>
<organism evidence="14 15">
    <name type="scientific">Perilla frutescens var. hirtella</name>
    <name type="common">Perilla citriodora</name>
    <name type="synonym">Perilla setoyensis</name>
    <dbReference type="NCBI Taxonomy" id="608512"/>
    <lineage>
        <taxon>Eukaryota</taxon>
        <taxon>Viridiplantae</taxon>
        <taxon>Streptophyta</taxon>
        <taxon>Embryophyta</taxon>
        <taxon>Tracheophyta</taxon>
        <taxon>Spermatophyta</taxon>
        <taxon>Magnoliopsida</taxon>
        <taxon>eudicotyledons</taxon>
        <taxon>Gunneridae</taxon>
        <taxon>Pentapetalae</taxon>
        <taxon>asterids</taxon>
        <taxon>lamiids</taxon>
        <taxon>Lamiales</taxon>
        <taxon>Lamiaceae</taxon>
        <taxon>Nepetoideae</taxon>
        <taxon>Elsholtzieae</taxon>
        <taxon>Perilla</taxon>
    </lineage>
</organism>
<dbReference type="PANTHER" id="PTHR46632:SF16">
    <property type="entry name" value="E3 UBIQUITIN-PROTEIN LIGASE SINA-LIKE 10"/>
    <property type="match status" value="1"/>
</dbReference>
<dbReference type="PANTHER" id="PTHR46632">
    <property type="entry name" value="E3 UBIQUITIN-PROTEIN LIGASE SINA-LIKE 4"/>
    <property type="match status" value="1"/>
</dbReference>
<comment type="catalytic activity">
    <reaction evidence="1">
        <text>S-ubiquitinyl-[E2 ubiquitin-conjugating enzyme]-L-cysteine + [acceptor protein]-L-lysine = [E2 ubiquitin-conjugating enzyme]-L-cysteine + N(6)-ubiquitinyl-[acceptor protein]-L-lysine.</text>
        <dbReference type="EC" id="2.3.2.27"/>
    </reaction>
</comment>
<accession>A0AAD4ILV6</accession>
<dbReference type="InterPro" id="IPR044286">
    <property type="entry name" value="SINL_plant"/>
</dbReference>
<dbReference type="AlphaFoldDB" id="A0AAD4ILV6"/>
<dbReference type="CDD" id="cd16571">
    <property type="entry name" value="RING-HC_SIAHs"/>
    <property type="match status" value="1"/>
</dbReference>
<keyword evidence="15" id="KW-1185">Reference proteome</keyword>
<dbReference type="EC" id="2.3.2.27" evidence="4"/>
<comment type="similarity">
    <text evidence="3">Belongs to the SINA (Seven in absentia) family.</text>
</comment>
<keyword evidence="9" id="KW-0862">Zinc</keyword>
<reference evidence="14 15" key="1">
    <citation type="journal article" date="2021" name="Nat. Commun.">
        <title>Incipient diploidization of the medicinal plant Perilla within 10,000 years.</title>
        <authorList>
            <person name="Zhang Y."/>
            <person name="Shen Q."/>
            <person name="Leng L."/>
            <person name="Zhang D."/>
            <person name="Chen S."/>
            <person name="Shi Y."/>
            <person name="Ning Z."/>
            <person name="Chen S."/>
        </authorList>
    </citation>
    <scope>NUCLEOTIDE SEQUENCE [LARGE SCALE GENOMIC DNA]</scope>
    <source>
        <strain evidence="15">cv. PC099</strain>
    </source>
</reference>
<keyword evidence="5" id="KW-0808">Transferase</keyword>
<gene>
    <name evidence="14" type="ORF">C2S53_019350</name>
</gene>
<evidence type="ECO:0000313" key="14">
    <source>
        <dbReference type="EMBL" id="KAH6754942.1"/>
    </source>
</evidence>
<feature type="compositionally biased region" description="Basic and acidic residues" evidence="12">
    <location>
        <begin position="53"/>
        <end position="75"/>
    </location>
</feature>
<keyword evidence="6" id="KW-0479">Metal-binding</keyword>
<dbReference type="GO" id="GO:0061630">
    <property type="term" value="F:ubiquitin protein ligase activity"/>
    <property type="evidence" value="ECO:0007669"/>
    <property type="project" value="UniProtKB-EC"/>
</dbReference>
<feature type="compositionally biased region" description="Low complexity" evidence="12">
    <location>
        <begin position="103"/>
        <end position="114"/>
    </location>
</feature>
<sequence length="387" mass="42683">MARFSVGGDEDGNEDRPTNRPLPKRPRISNPIVYKRPASSRDNPTTSAAPELLVERISRPEERVPAPAESERQTSDESETSWSDSTSDSEEASSDSGEEEEGIQQQQTQRSGGEVQLTEARTDPVASGSDAGRDPEGSNGSVSVILADPDVLDCPICYEPLCSPVYQCENGHIACASCCTTMKNKCANCCWPIGYNRCRAIEKVLESVRVACRNIKRGCKETFSYSKKLAHEKTCTYAPCSCPYIGCEFVGMSMLVYAHFALKHQFSKHFGFNHAISISLDKNQKHVYLQEKTHSTLFVLNRSVETVGSLVSVVCIAPTSEKRAFLYDLTATVGESSIKLKSFVDIMPKLMAQPPPKIYLLVPSDFISVSGQLKLELTIWRNPAHLN</sequence>
<dbReference type="GO" id="GO:0008270">
    <property type="term" value="F:zinc ion binding"/>
    <property type="evidence" value="ECO:0007669"/>
    <property type="project" value="UniProtKB-KW"/>
</dbReference>
<evidence type="ECO:0000256" key="1">
    <source>
        <dbReference type="ARBA" id="ARBA00000900"/>
    </source>
</evidence>
<keyword evidence="7 11" id="KW-0863">Zinc-finger</keyword>
<evidence type="ECO:0000256" key="12">
    <source>
        <dbReference type="SAM" id="MobiDB-lite"/>
    </source>
</evidence>
<dbReference type="SUPFAM" id="SSF49599">
    <property type="entry name" value="TRAF domain-like"/>
    <property type="match status" value="1"/>
</dbReference>
<evidence type="ECO:0000256" key="3">
    <source>
        <dbReference type="ARBA" id="ARBA00009119"/>
    </source>
</evidence>
<dbReference type="InterPro" id="IPR049548">
    <property type="entry name" value="Sina-like_RING"/>
</dbReference>
<evidence type="ECO:0000256" key="7">
    <source>
        <dbReference type="ARBA" id="ARBA00022771"/>
    </source>
</evidence>